<proteinExistence type="predicted"/>
<evidence type="ECO:0000313" key="2">
    <source>
        <dbReference type="Proteomes" id="UP000294588"/>
    </source>
</evidence>
<comment type="caution">
    <text evidence="1">The sequence shown here is derived from an EMBL/GenBank/DDBJ whole genome shotgun (WGS) entry which is preliminary data.</text>
</comment>
<reference evidence="1" key="1">
    <citation type="submission" date="2019-03" db="EMBL/GenBank/DDBJ databases">
        <title>Candidatus Syntrophosphaera thermopropionivorans: a novel player in syntrophic propionate oxidation during anaerobic digestion.</title>
        <authorList>
            <person name="Dyksma S."/>
        </authorList>
    </citation>
    <scope>NUCLEOTIDE SEQUENCE</scope>
    <source>
        <strain evidence="1">W5</strain>
    </source>
</reference>
<dbReference type="EMBL" id="SMOG01000013">
    <property type="protein sequence ID" value="TDF72870.1"/>
    <property type="molecule type" value="Genomic_DNA"/>
</dbReference>
<dbReference type="EC" id="2.7.7.7" evidence="1"/>
<sequence>MKKIIHIDMDAYFASIEIRENPSLKGKCVIVGGLPDSRGVVATCSYEARKYGIHSGMSSYQAWKLCPQAVFVHGHFKLYKEVSEQIRAIFHQYTDLVEPMSLDEAYLDVTENKINEPDAVKIARLIKQDIWNTTQLTCSAGVSYNKFLAKIASELQKPDGLSVITPENTREILFSLPIEKFYGIGKVTAARMKKMGIKNGEDLYNQDLSFLISNFGKAGVYYYQVVRGIDDREVITEFEPKTVSCENTFEKDLDDINDILAELEKLIERLINRLAFQGIMGKNIFIKIKYDNFEVITRSCPLPEPTADRAILYEYAEKLLLSNWDHSRKIRLLGVGVGKLDLERPEKEEQLEIPI</sequence>
<keyword evidence="1" id="KW-0548">Nucleotidyltransferase</keyword>
<accession>A0AC61QIT9</accession>
<organism evidence="1 2">
    <name type="scientific">Candidatus Syntrophosphaera thermopropionivorans</name>
    <dbReference type="NCBI Taxonomy" id="2593015"/>
    <lineage>
        <taxon>Bacteria</taxon>
        <taxon>Pseudomonadati</taxon>
        <taxon>Candidatus Cloacimonadota</taxon>
        <taxon>Candidatus Cloacimonadia</taxon>
        <taxon>Candidatus Cloacimonadales</taxon>
        <taxon>Candidatus Cloacimonadaceae</taxon>
        <taxon>Candidatus Syntrophosphaera</taxon>
    </lineage>
</organism>
<protein>
    <submittedName>
        <fullName evidence="1">DNA polymerase IV</fullName>
        <ecNumber evidence="1">2.7.7.7</ecNumber>
    </submittedName>
</protein>
<gene>
    <name evidence="1" type="primary">dinB</name>
    <name evidence="1" type="ORF">E0946_04760</name>
</gene>
<dbReference type="Proteomes" id="UP000294588">
    <property type="component" value="Unassembled WGS sequence"/>
</dbReference>
<keyword evidence="2" id="KW-1185">Reference proteome</keyword>
<evidence type="ECO:0000313" key="1">
    <source>
        <dbReference type="EMBL" id="TDF72870.1"/>
    </source>
</evidence>
<name>A0AC61QIT9_9BACT</name>
<keyword evidence="1" id="KW-0808">Transferase</keyword>